<comment type="caution">
    <text evidence="2">The sequence shown here is derived from an EMBL/GenBank/DDBJ whole genome shotgun (WGS) entry which is preliminary data.</text>
</comment>
<keyword evidence="3" id="KW-1185">Reference proteome</keyword>
<evidence type="ECO:0000256" key="1">
    <source>
        <dbReference type="SAM" id="MobiDB-lite"/>
    </source>
</evidence>
<dbReference type="EMBL" id="JASNWA010000011">
    <property type="protein sequence ID" value="KAK3167008.1"/>
    <property type="molecule type" value="Genomic_DNA"/>
</dbReference>
<accession>A0AAE0DHF5</accession>
<dbReference type="Proteomes" id="UP001276659">
    <property type="component" value="Unassembled WGS sequence"/>
</dbReference>
<sequence length="226" mass="24765">MTSTTGSSIGKRISKSTIIRGPSTPNSKPTSGAWNDQANNGADYEWKEKKRESDYGAGWSWYRETKTSVNNTVKWHKASNTMRLESKILMNKHESNSILDHNNVSDIDAKATYAMTLTLNTIVTGGLEVVVTQDMPQCGCTFSATEYAWTPSLNERFGEKLKAGMQTSISYDDLQKSLTTALNGQSQFVFAGGGVFEMKNPVFSKGGDLLVELAYVSEPFEVDSGA</sequence>
<organism evidence="2 3">
    <name type="scientific">Lepraria neglecta</name>
    <dbReference type="NCBI Taxonomy" id="209136"/>
    <lineage>
        <taxon>Eukaryota</taxon>
        <taxon>Fungi</taxon>
        <taxon>Dikarya</taxon>
        <taxon>Ascomycota</taxon>
        <taxon>Pezizomycotina</taxon>
        <taxon>Lecanoromycetes</taxon>
        <taxon>OSLEUM clade</taxon>
        <taxon>Lecanoromycetidae</taxon>
        <taxon>Lecanorales</taxon>
        <taxon>Lecanorineae</taxon>
        <taxon>Stereocaulaceae</taxon>
        <taxon>Lepraria</taxon>
    </lineage>
</organism>
<evidence type="ECO:0000313" key="3">
    <source>
        <dbReference type="Proteomes" id="UP001276659"/>
    </source>
</evidence>
<dbReference type="AlphaFoldDB" id="A0AAE0DHF5"/>
<evidence type="ECO:0000313" key="2">
    <source>
        <dbReference type="EMBL" id="KAK3167008.1"/>
    </source>
</evidence>
<protein>
    <submittedName>
        <fullName evidence="2">Uncharacterized protein</fullName>
    </submittedName>
</protein>
<feature type="region of interest" description="Disordered" evidence="1">
    <location>
        <begin position="1"/>
        <end position="39"/>
    </location>
</feature>
<proteinExistence type="predicted"/>
<reference evidence="2" key="1">
    <citation type="submission" date="2022-11" db="EMBL/GenBank/DDBJ databases">
        <title>Chromosomal genome sequence assembly and mating type (MAT) locus characterization of the leprose asexual lichenized fungus Lepraria neglecta (Nyl.) Erichsen.</title>
        <authorList>
            <person name="Allen J.L."/>
            <person name="Pfeffer B."/>
        </authorList>
    </citation>
    <scope>NUCLEOTIDE SEQUENCE</scope>
    <source>
        <strain evidence="2">Allen 5258</strain>
    </source>
</reference>
<gene>
    <name evidence="2" type="ORF">OEA41_010133</name>
</gene>
<feature type="compositionally biased region" description="Polar residues" evidence="1">
    <location>
        <begin position="23"/>
        <end position="39"/>
    </location>
</feature>
<name>A0AAE0DHF5_9LECA</name>